<name>A0A5S6R4P9_TRIMR</name>
<dbReference type="AlphaFoldDB" id="A0A5S6R4P9"/>
<evidence type="ECO:0000256" key="1">
    <source>
        <dbReference type="SAM" id="MobiDB-lite"/>
    </source>
</evidence>
<dbReference type="Proteomes" id="UP000046395">
    <property type="component" value="Unassembled WGS sequence"/>
</dbReference>
<dbReference type="WBParaSite" id="TMUE_3000014566.1">
    <property type="protein sequence ID" value="TMUE_3000014566.1"/>
    <property type="gene ID" value="WBGene00302245"/>
</dbReference>
<sequence length="171" mass="18764">MLGKAGCLGEDYLHALSDREEMEIANRFNRVLVSTEAQMQNLRSPVDERSLNLEKVSTHVGKLAPKRMPFRTYDDGLKIDRQLKDVFQNMIYVGGAGKEKGSSRTKDPPKHESQDPAPAEVLKPSAESSVTQGGGSTGDGKPPPNGSEIKLLSTCEIDAPMPENERNENKK</sequence>
<reference evidence="3" key="1">
    <citation type="submission" date="2019-12" db="UniProtKB">
        <authorList>
            <consortium name="WormBaseParasite"/>
        </authorList>
    </citation>
    <scope>IDENTIFICATION</scope>
</reference>
<feature type="region of interest" description="Disordered" evidence="1">
    <location>
        <begin position="94"/>
        <end position="171"/>
    </location>
</feature>
<proteinExistence type="predicted"/>
<keyword evidence="2" id="KW-1185">Reference proteome</keyword>
<organism evidence="2 3">
    <name type="scientific">Trichuris muris</name>
    <name type="common">Mouse whipworm</name>
    <dbReference type="NCBI Taxonomy" id="70415"/>
    <lineage>
        <taxon>Eukaryota</taxon>
        <taxon>Metazoa</taxon>
        <taxon>Ecdysozoa</taxon>
        <taxon>Nematoda</taxon>
        <taxon>Enoplea</taxon>
        <taxon>Dorylaimia</taxon>
        <taxon>Trichinellida</taxon>
        <taxon>Trichuridae</taxon>
        <taxon>Trichuris</taxon>
    </lineage>
</organism>
<protein>
    <submittedName>
        <fullName evidence="3">Uncharacterized protein</fullName>
    </submittedName>
</protein>
<accession>A0A5S6R4P9</accession>
<evidence type="ECO:0000313" key="3">
    <source>
        <dbReference type="WBParaSite" id="TMUE_3000014566.1"/>
    </source>
</evidence>
<feature type="compositionally biased region" description="Basic and acidic residues" evidence="1">
    <location>
        <begin position="97"/>
        <end position="114"/>
    </location>
</feature>
<evidence type="ECO:0000313" key="2">
    <source>
        <dbReference type="Proteomes" id="UP000046395"/>
    </source>
</evidence>